<dbReference type="GO" id="GO:0005886">
    <property type="term" value="C:plasma membrane"/>
    <property type="evidence" value="ECO:0007669"/>
    <property type="project" value="UniProtKB-SubCell"/>
</dbReference>
<feature type="transmembrane region" description="Helical" evidence="8">
    <location>
        <begin position="139"/>
        <end position="157"/>
    </location>
</feature>
<evidence type="ECO:0000313" key="10">
    <source>
        <dbReference type="EMBL" id="AKK04025.1"/>
    </source>
</evidence>
<evidence type="ECO:0000256" key="7">
    <source>
        <dbReference type="ARBA" id="ARBA00023136"/>
    </source>
</evidence>
<gene>
    <name evidence="10" type="ORF">CEPID_10980</name>
</gene>
<dbReference type="RefSeq" id="WP_047240933.1">
    <property type="nucleotide sequence ID" value="NZ_CP011541.1"/>
</dbReference>
<dbReference type="CDD" id="cd17320">
    <property type="entry name" value="MFS_MdfA_MDR_like"/>
    <property type="match status" value="1"/>
</dbReference>
<sequence length="399" mass="40512">MASAEKPRQTLTWPLLAGLALLSAGGPFGTDLYLPGLPRIAADLGTSDAAVQLTLSSFMLGMAAGQVFIGPLSDSLGRHKLLVISAVLAVVSSAACALAPNIAVLIGARAALGLGMGACVVLSRASVADLAEGKMAAKAFSLLMMIMGVAPILAPVVGSVLVEPIGWRGLFWVLTGVAAAQLAVAVLLVRESLPVSARSQSGLAQLGRNFRTALGNRAFLGYTLAFGAGFGTMFSYIAASAYLFQTELGLSPLQYGLCFGMNAAGITIASFLNARLVEKTDPHAILRRALLGMLLCAVALLIDALVGPHLFVVIPVLFVAVSQIGFVMGNATALGTSQVRRIAGTGSAVMGAAQFLTASLVSPLVVLGSNTALSMALGMVVCASLANFGAAIGGRKSVA</sequence>
<evidence type="ECO:0000259" key="9">
    <source>
        <dbReference type="PROSITE" id="PS50850"/>
    </source>
</evidence>
<dbReference type="Pfam" id="PF07690">
    <property type="entry name" value="MFS_1"/>
    <property type="match status" value="1"/>
</dbReference>
<feature type="transmembrane region" description="Helical" evidence="8">
    <location>
        <begin position="219"/>
        <end position="242"/>
    </location>
</feature>
<evidence type="ECO:0000256" key="3">
    <source>
        <dbReference type="ARBA" id="ARBA00022448"/>
    </source>
</evidence>
<proteinExistence type="inferred from homology"/>
<feature type="domain" description="Major facilitator superfamily (MFS) profile" evidence="9">
    <location>
        <begin position="15"/>
        <end position="399"/>
    </location>
</feature>
<keyword evidence="11" id="KW-1185">Reference proteome</keyword>
<keyword evidence="5 8" id="KW-0812">Transmembrane</keyword>
<dbReference type="InterPro" id="IPR004812">
    <property type="entry name" value="Efflux_drug-R_Bcr/CmlA"/>
</dbReference>
<dbReference type="InterPro" id="IPR011701">
    <property type="entry name" value="MFS"/>
</dbReference>
<evidence type="ECO:0000313" key="11">
    <source>
        <dbReference type="Proteomes" id="UP000035368"/>
    </source>
</evidence>
<dbReference type="NCBIfam" id="TIGR00710">
    <property type="entry name" value="efflux_Bcr_CflA"/>
    <property type="match status" value="1"/>
</dbReference>
<dbReference type="KEGG" id="cei:CEPID_10980"/>
<evidence type="ECO:0000256" key="1">
    <source>
        <dbReference type="ARBA" id="ARBA00004651"/>
    </source>
</evidence>
<accession>A0A0G3GTZ8</accession>
<dbReference type="PATRIC" id="fig|1050174.4.peg.2213"/>
<comment type="subcellular location">
    <subcellularLocation>
        <location evidence="1">Cell membrane</location>
        <topology evidence="1">Multi-pass membrane protein</topology>
    </subcellularLocation>
</comment>
<feature type="transmembrane region" description="Helical" evidence="8">
    <location>
        <begin position="169"/>
        <end position="189"/>
    </location>
</feature>
<protein>
    <submittedName>
        <fullName evidence="10">Drug resistance transporter, Bcr/CflA subfamily</fullName>
    </submittedName>
</protein>
<feature type="transmembrane region" description="Helical" evidence="8">
    <location>
        <begin position="372"/>
        <end position="393"/>
    </location>
</feature>
<dbReference type="AlphaFoldDB" id="A0A0G3GTZ8"/>
<keyword evidence="4" id="KW-1003">Cell membrane</keyword>
<dbReference type="InterPro" id="IPR020846">
    <property type="entry name" value="MFS_dom"/>
</dbReference>
<dbReference type="PANTHER" id="PTHR23502:SF132">
    <property type="entry name" value="POLYAMINE TRANSPORTER 2-RELATED"/>
    <property type="match status" value="1"/>
</dbReference>
<dbReference type="PANTHER" id="PTHR23502">
    <property type="entry name" value="MAJOR FACILITATOR SUPERFAMILY"/>
    <property type="match status" value="1"/>
</dbReference>
<evidence type="ECO:0000256" key="5">
    <source>
        <dbReference type="ARBA" id="ARBA00022692"/>
    </source>
</evidence>
<organism evidence="10 11">
    <name type="scientific">Corynebacterium epidermidicanis</name>
    <dbReference type="NCBI Taxonomy" id="1050174"/>
    <lineage>
        <taxon>Bacteria</taxon>
        <taxon>Bacillati</taxon>
        <taxon>Actinomycetota</taxon>
        <taxon>Actinomycetes</taxon>
        <taxon>Mycobacteriales</taxon>
        <taxon>Corynebacteriaceae</taxon>
        <taxon>Corynebacterium</taxon>
    </lineage>
</organism>
<feature type="transmembrane region" description="Helical" evidence="8">
    <location>
        <begin position="81"/>
        <end position="100"/>
    </location>
</feature>
<evidence type="ECO:0000256" key="8">
    <source>
        <dbReference type="SAM" id="Phobius"/>
    </source>
</evidence>
<dbReference type="SUPFAM" id="SSF103473">
    <property type="entry name" value="MFS general substrate transporter"/>
    <property type="match status" value="1"/>
</dbReference>
<comment type="similarity">
    <text evidence="2">Belongs to the major facilitator superfamily. Bcr/CmlA family.</text>
</comment>
<feature type="transmembrane region" description="Helical" evidence="8">
    <location>
        <begin position="106"/>
        <end position="127"/>
    </location>
</feature>
<dbReference type="InterPro" id="IPR036259">
    <property type="entry name" value="MFS_trans_sf"/>
</dbReference>
<feature type="transmembrane region" description="Helical" evidence="8">
    <location>
        <begin position="346"/>
        <end position="366"/>
    </location>
</feature>
<evidence type="ECO:0000256" key="6">
    <source>
        <dbReference type="ARBA" id="ARBA00022989"/>
    </source>
</evidence>
<keyword evidence="7 8" id="KW-0472">Membrane</keyword>
<dbReference type="Gene3D" id="1.20.1720.10">
    <property type="entry name" value="Multidrug resistance protein D"/>
    <property type="match status" value="1"/>
</dbReference>
<keyword evidence="3" id="KW-0813">Transport</keyword>
<name>A0A0G3GTZ8_9CORY</name>
<dbReference type="STRING" id="1050174.CEPID_10980"/>
<dbReference type="GO" id="GO:1990961">
    <property type="term" value="P:xenobiotic detoxification by transmembrane export across the plasma membrane"/>
    <property type="evidence" value="ECO:0007669"/>
    <property type="project" value="InterPro"/>
</dbReference>
<keyword evidence="6 8" id="KW-1133">Transmembrane helix</keyword>
<feature type="transmembrane region" description="Helical" evidence="8">
    <location>
        <begin position="254"/>
        <end position="277"/>
    </location>
</feature>
<dbReference type="OrthoDB" id="9814303at2"/>
<reference evidence="10 11" key="1">
    <citation type="submission" date="2015-05" db="EMBL/GenBank/DDBJ databases">
        <title>Complete genome sequence of Corynebacterium epidermidicanis DSM 45586, isolated from the skin of a dog suffering from pruritus.</title>
        <authorList>
            <person name="Ruckert C."/>
            <person name="Albersmeier A."/>
            <person name="Winkler A."/>
            <person name="Tauch A."/>
        </authorList>
    </citation>
    <scope>NUCLEOTIDE SEQUENCE [LARGE SCALE GENOMIC DNA]</scope>
    <source>
        <strain evidence="10 11">DSM 45586</strain>
    </source>
</reference>
<dbReference type="PROSITE" id="PS50850">
    <property type="entry name" value="MFS"/>
    <property type="match status" value="1"/>
</dbReference>
<feature type="transmembrane region" description="Helical" evidence="8">
    <location>
        <begin position="312"/>
        <end position="334"/>
    </location>
</feature>
<evidence type="ECO:0000256" key="4">
    <source>
        <dbReference type="ARBA" id="ARBA00022475"/>
    </source>
</evidence>
<feature type="transmembrane region" description="Helical" evidence="8">
    <location>
        <begin position="289"/>
        <end position="306"/>
    </location>
</feature>
<feature type="transmembrane region" description="Helical" evidence="8">
    <location>
        <begin position="49"/>
        <end position="69"/>
    </location>
</feature>
<dbReference type="EMBL" id="CP011541">
    <property type="protein sequence ID" value="AKK04025.1"/>
    <property type="molecule type" value="Genomic_DNA"/>
</dbReference>
<dbReference type="Proteomes" id="UP000035368">
    <property type="component" value="Chromosome"/>
</dbReference>
<evidence type="ECO:0000256" key="2">
    <source>
        <dbReference type="ARBA" id="ARBA00006236"/>
    </source>
</evidence>
<dbReference type="GO" id="GO:0042910">
    <property type="term" value="F:xenobiotic transmembrane transporter activity"/>
    <property type="evidence" value="ECO:0007669"/>
    <property type="project" value="InterPro"/>
</dbReference>